<evidence type="ECO:0000313" key="1">
    <source>
        <dbReference type="EMBL" id="ATG53958.1"/>
    </source>
</evidence>
<evidence type="ECO:0000313" key="2">
    <source>
        <dbReference type="Proteomes" id="UP000217889"/>
    </source>
</evidence>
<gene>
    <name evidence="1" type="ORF">CFK41_03570</name>
</gene>
<keyword evidence="2" id="KW-1185">Reference proteome</keyword>
<name>A0A291GUV5_9MICO</name>
<dbReference type="EMBL" id="CP023564">
    <property type="protein sequence ID" value="ATG53958.1"/>
    <property type="molecule type" value="Genomic_DNA"/>
</dbReference>
<accession>A0A291GUV5</accession>
<organism evidence="1 2">
    <name type="scientific">Brachybacterium ginsengisoli</name>
    <dbReference type="NCBI Taxonomy" id="1331682"/>
    <lineage>
        <taxon>Bacteria</taxon>
        <taxon>Bacillati</taxon>
        <taxon>Actinomycetota</taxon>
        <taxon>Actinomycetes</taxon>
        <taxon>Micrococcales</taxon>
        <taxon>Dermabacteraceae</taxon>
        <taxon>Brachybacterium</taxon>
    </lineage>
</organism>
<sequence length="33" mass="3571">MSAMSLFFLALVVLVGVATLAFAVLVISRLFDR</sequence>
<proteinExistence type="predicted"/>
<protein>
    <submittedName>
        <fullName evidence="1">Uncharacterized protein</fullName>
    </submittedName>
</protein>
<dbReference type="AlphaFoldDB" id="A0A291GUV5"/>
<dbReference type="KEGG" id="bgg:CFK41_03570"/>
<dbReference type="Proteomes" id="UP000217889">
    <property type="component" value="Chromosome"/>
</dbReference>
<reference evidence="1 2" key="1">
    <citation type="journal article" date="2014" name="Int. J. Syst. Evol. Microbiol.">
        <title>Brachybacterium ginsengisoli sp. nov., isolated from soil of a ginseng field.</title>
        <authorList>
            <person name="Hoang V.A."/>
            <person name="Kim Y.J."/>
            <person name="Nguyen N.L."/>
            <person name="Yang D.C."/>
        </authorList>
    </citation>
    <scope>NUCLEOTIDE SEQUENCE [LARGE SCALE GENOMIC DNA]</scope>
    <source>
        <strain evidence="1 2">DCY80</strain>
    </source>
</reference>